<evidence type="ECO:0000256" key="15">
    <source>
        <dbReference type="PROSITE-ProRule" id="PRU00700"/>
    </source>
</evidence>
<dbReference type="EC" id="3.5.1.5" evidence="3 11"/>
<evidence type="ECO:0000256" key="12">
    <source>
        <dbReference type="PIRSR" id="PIRSR001222-50"/>
    </source>
</evidence>
<dbReference type="InterPro" id="IPR008221">
    <property type="entry name" value="Urease"/>
</dbReference>
<dbReference type="GO" id="GO:0035550">
    <property type="term" value="C:urease complex"/>
    <property type="evidence" value="ECO:0007669"/>
    <property type="project" value="InterPro"/>
</dbReference>
<dbReference type="NCBIfam" id="NF009686">
    <property type="entry name" value="PRK13207.1"/>
    <property type="match status" value="1"/>
</dbReference>
<evidence type="ECO:0000256" key="11">
    <source>
        <dbReference type="PIRNR" id="PIRNR001222"/>
    </source>
</evidence>
<evidence type="ECO:0000259" key="16">
    <source>
        <dbReference type="PROSITE" id="PS51368"/>
    </source>
</evidence>
<dbReference type="InterPro" id="IPR002019">
    <property type="entry name" value="Urease_beta-like"/>
</dbReference>
<name>A0A166UMN3_9AGAM</name>
<feature type="binding site" evidence="13">
    <location>
        <position position="630"/>
    </location>
    <ligand>
        <name>Ni(2+)</name>
        <dbReference type="ChEBI" id="CHEBI:49786"/>
        <label>1</label>
    </ligand>
</feature>
<keyword evidence="6 11" id="KW-0479">Metal-binding</keyword>
<comment type="cofactor">
    <cofactor evidence="13">
        <name>Ni cation</name>
        <dbReference type="ChEBI" id="CHEBI:25516"/>
    </cofactor>
    <text evidence="13">Binds 2 nickel ions per subunit.</text>
</comment>
<dbReference type="GO" id="GO:0043419">
    <property type="term" value="P:urea catabolic process"/>
    <property type="evidence" value="ECO:0007669"/>
    <property type="project" value="UniProtKB-UniPathway"/>
</dbReference>
<dbReference type="PIRSF" id="PIRSF001222">
    <property type="entry name" value="Urease"/>
    <property type="match status" value="1"/>
</dbReference>
<dbReference type="NCBIfam" id="TIGR00192">
    <property type="entry name" value="urease_beta"/>
    <property type="match status" value="1"/>
</dbReference>
<dbReference type="Proteomes" id="UP000076532">
    <property type="component" value="Unassembled WGS sequence"/>
</dbReference>
<dbReference type="InterPro" id="IPR005848">
    <property type="entry name" value="Urease_asu"/>
</dbReference>
<feature type="binding site" description="via carbamate group" evidence="13">
    <location>
        <position position="487"/>
    </location>
    <ligand>
        <name>Ni(2+)</name>
        <dbReference type="ChEBI" id="CHEBI:49786"/>
        <label>1</label>
    </ligand>
</feature>
<evidence type="ECO:0000256" key="3">
    <source>
        <dbReference type="ARBA" id="ARBA00012934"/>
    </source>
</evidence>
<dbReference type="InterPro" id="IPR050069">
    <property type="entry name" value="Urease_subunit"/>
</dbReference>
<evidence type="ECO:0000256" key="4">
    <source>
        <dbReference type="ARBA" id="ARBA00013883"/>
    </source>
</evidence>
<dbReference type="SUPFAM" id="SSF51556">
    <property type="entry name" value="Metallo-dependent hydrolases"/>
    <property type="match status" value="1"/>
</dbReference>
<dbReference type="InterPro" id="IPR006680">
    <property type="entry name" value="Amidohydro-rel"/>
</dbReference>
<dbReference type="AlphaFoldDB" id="A0A166UMN3"/>
<dbReference type="Gene3D" id="3.30.280.10">
    <property type="entry name" value="Urease, gamma-like subunit"/>
    <property type="match status" value="1"/>
</dbReference>
<dbReference type="InterPro" id="IPR011612">
    <property type="entry name" value="Urease_alpha_N_dom"/>
</dbReference>
<dbReference type="PROSITE" id="PS01120">
    <property type="entry name" value="UREASE_1"/>
    <property type="match status" value="1"/>
</dbReference>
<accession>A0A166UMN3</accession>
<keyword evidence="8" id="KW-0843">Virulence</keyword>
<evidence type="ECO:0000256" key="5">
    <source>
        <dbReference type="ARBA" id="ARBA00022596"/>
    </source>
</evidence>
<dbReference type="InterPro" id="IPR017951">
    <property type="entry name" value="Urease_asu_c"/>
</dbReference>
<dbReference type="PANTHER" id="PTHR33569:SF1">
    <property type="entry name" value="UREASE"/>
    <property type="match status" value="1"/>
</dbReference>
<dbReference type="SUPFAM" id="SSF51338">
    <property type="entry name" value="Composite domain of metallo-dependent hydrolases"/>
    <property type="match status" value="1"/>
</dbReference>
<evidence type="ECO:0000256" key="9">
    <source>
        <dbReference type="ARBA" id="ARBA00030395"/>
    </source>
</evidence>
<reference evidence="17 18" key="1">
    <citation type="journal article" date="2016" name="Mol. Biol. Evol.">
        <title>Comparative Genomics of Early-Diverging Mushroom-Forming Fungi Provides Insights into the Origins of Lignocellulose Decay Capabilities.</title>
        <authorList>
            <person name="Nagy L.G."/>
            <person name="Riley R."/>
            <person name="Tritt A."/>
            <person name="Adam C."/>
            <person name="Daum C."/>
            <person name="Floudas D."/>
            <person name="Sun H."/>
            <person name="Yadav J.S."/>
            <person name="Pangilinan J."/>
            <person name="Larsson K.H."/>
            <person name="Matsuura K."/>
            <person name="Barry K."/>
            <person name="Labutti K."/>
            <person name="Kuo R."/>
            <person name="Ohm R.A."/>
            <person name="Bhattacharya S.S."/>
            <person name="Shirouzu T."/>
            <person name="Yoshinaga Y."/>
            <person name="Martin F.M."/>
            <person name="Grigoriev I.V."/>
            <person name="Hibbett D.S."/>
        </authorList>
    </citation>
    <scope>NUCLEOTIDE SEQUENCE [LARGE SCALE GENOMIC DNA]</scope>
    <source>
        <strain evidence="17 18">CBS 109695</strain>
    </source>
</reference>
<evidence type="ECO:0000256" key="1">
    <source>
        <dbReference type="ARBA" id="ARBA00004897"/>
    </source>
</evidence>
<dbReference type="FunFam" id="3.30.280.10:FF:000001">
    <property type="entry name" value="Urease subunit alpha"/>
    <property type="match status" value="1"/>
</dbReference>
<dbReference type="InterPro" id="IPR029754">
    <property type="entry name" value="Urease_Ni-bd"/>
</dbReference>
<dbReference type="InterPro" id="IPR011059">
    <property type="entry name" value="Metal-dep_hydrolase_composite"/>
</dbReference>
<feature type="binding site" evidence="13">
    <location>
        <position position="516"/>
    </location>
    <ligand>
        <name>Ni(2+)</name>
        <dbReference type="ChEBI" id="CHEBI:49786"/>
        <label>2</label>
    </ligand>
</feature>
<feature type="binding site" description="via carbamate group" evidence="13">
    <location>
        <position position="487"/>
    </location>
    <ligand>
        <name>Ni(2+)</name>
        <dbReference type="ChEBI" id="CHEBI:49786"/>
        <label>2</label>
    </ligand>
</feature>
<dbReference type="NCBIfam" id="TIGR01792">
    <property type="entry name" value="urease_alph"/>
    <property type="match status" value="1"/>
</dbReference>
<comment type="PTM">
    <text evidence="12">Carbamylation allows a single lysine to coordinate two nickel ions.</text>
</comment>
<protein>
    <recommendedName>
        <fullName evidence="4 11">Urease</fullName>
        <ecNumber evidence="3 11">3.5.1.5</ecNumber>
    </recommendedName>
    <alternativeName>
        <fullName evidence="9 11">Urea amidohydrolase</fullName>
    </alternativeName>
</protein>
<feature type="modified residue" description="N6-carboxylysine" evidence="12">
    <location>
        <position position="487"/>
    </location>
</feature>
<dbReference type="InterPro" id="IPR032466">
    <property type="entry name" value="Metal_Hydrolase"/>
</dbReference>
<dbReference type="EMBL" id="KV417488">
    <property type="protein sequence ID" value="KZP31842.1"/>
    <property type="molecule type" value="Genomic_DNA"/>
</dbReference>
<dbReference type="STRING" id="436010.A0A166UMN3"/>
<evidence type="ECO:0000256" key="13">
    <source>
        <dbReference type="PIRSR" id="PIRSR001222-51"/>
    </source>
</evidence>
<evidence type="ECO:0000256" key="7">
    <source>
        <dbReference type="ARBA" id="ARBA00022801"/>
    </source>
</evidence>
<feature type="active site" description="Proton donor" evidence="14 15">
    <location>
        <position position="590"/>
    </location>
</feature>
<dbReference type="Pfam" id="PF00699">
    <property type="entry name" value="Urease_beta"/>
    <property type="match status" value="1"/>
</dbReference>
<feature type="binding site" evidence="13">
    <location>
        <position position="406"/>
    </location>
    <ligand>
        <name>Ni(2+)</name>
        <dbReference type="ChEBI" id="CHEBI:49786"/>
        <label>1</label>
    </ligand>
</feature>
<evidence type="ECO:0000256" key="10">
    <source>
        <dbReference type="ARBA" id="ARBA00056221"/>
    </source>
</evidence>
<proteinExistence type="inferred from homology"/>
<organism evidence="17 18">
    <name type="scientific">Athelia psychrophila</name>
    <dbReference type="NCBI Taxonomy" id="1759441"/>
    <lineage>
        <taxon>Eukaryota</taxon>
        <taxon>Fungi</taxon>
        <taxon>Dikarya</taxon>
        <taxon>Basidiomycota</taxon>
        <taxon>Agaricomycotina</taxon>
        <taxon>Agaricomycetes</taxon>
        <taxon>Agaricomycetidae</taxon>
        <taxon>Atheliales</taxon>
        <taxon>Atheliaceae</taxon>
        <taxon>Athelia</taxon>
    </lineage>
</organism>
<dbReference type="Gene3D" id="2.10.150.10">
    <property type="entry name" value="Urease, beta subunit"/>
    <property type="match status" value="1"/>
</dbReference>
<comment type="pathway">
    <text evidence="1 11">Nitrogen metabolism; urea degradation; CO(2) and NH(3) from urea (urease route): step 1/1.</text>
</comment>
<keyword evidence="7 11" id="KW-0378">Hydrolase</keyword>
<dbReference type="GO" id="GO:0009039">
    <property type="term" value="F:urease activity"/>
    <property type="evidence" value="ECO:0007669"/>
    <property type="project" value="UniProtKB-EC"/>
</dbReference>
<comment type="catalytic activity">
    <reaction evidence="11">
        <text>urea + 2 H2O + H(+) = hydrogencarbonate + 2 NH4(+)</text>
        <dbReference type="Rhea" id="RHEA:20557"/>
        <dbReference type="ChEBI" id="CHEBI:15377"/>
        <dbReference type="ChEBI" id="CHEBI:15378"/>
        <dbReference type="ChEBI" id="CHEBI:16199"/>
        <dbReference type="ChEBI" id="CHEBI:17544"/>
        <dbReference type="ChEBI" id="CHEBI:28938"/>
        <dbReference type="EC" id="3.5.1.5"/>
    </reaction>
</comment>
<dbReference type="GO" id="GO:0016151">
    <property type="term" value="F:nickel cation binding"/>
    <property type="evidence" value="ECO:0007669"/>
    <property type="project" value="InterPro"/>
</dbReference>
<dbReference type="PRINTS" id="PR01752">
    <property type="entry name" value="UREASE"/>
</dbReference>
<evidence type="ECO:0000256" key="8">
    <source>
        <dbReference type="ARBA" id="ARBA00023026"/>
    </source>
</evidence>
<dbReference type="Pfam" id="PF01979">
    <property type="entry name" value="Amidohydro_1"/>
    <property type="match status" value="1"/>
</dbReference>
<dbReference type="SUPFAM" id="SSF54111">
    <property type="entry name" value="Urease, gamma-subunit"/>
    <property type="match status" value="1"/>
</dbReference>
<dbReference type="OrthoDB" id="1708534at2759"/>
<feature type="binding site" evidence="15">
    <location>
        <position position="489"/>
    </location>
    <ligand>
        <name>substrate</name>
    </ligand>
</feature>
<dbReference type="NCBIfam" id="NF009671">
    <property type="entry name" value="PRK13192.1"/>
    <property type="match status" value="1"/>
</dbReference>
<dbReference type="SUPFAM" id="SSF51278">
    <property type="entry name" value="Urease, beta-subunit"/>
    <property type="match status" value="1"/>
</dbReference>
<dbReference type="Gene3D" id="3.20.20.140">
    <property type="entry name" value="Metal-dependent hydrolases"/>
    <property type="match status" value="1"/>
</dbReference>
<feature type="binding site" evidence="13">
    <location>
        <position position="542"/>
    </location>
    <ligand>
        <name>Ni(2+)</name>
        <dbReference type="ChEBI" id="CHEBI:49786"/>
        <label>2</label>
    </ligand>
</feature>
<dbReference type="UniPathway" id="UPA00258">
    <property type="reaction ID" value="UER00370"/>
</dbReference>
<evidence type="ECO:0000256" key="2">
    <source>
        <dbReference type="ARBA" id="ARBA00011643"/>
    </source>
</evidence>
<gene>
    <name evidence="17" type="ORF">FIBSPDRAFT_813537</name>
</gene>
<dbReference type="HAMAP" id="MF_01953">
    <property type="entry name" value="Urease_alpha"/>
    <property type="match status" value="1"/>
</dbReference>
<evidence type="ECO:0000256" key="6">
    <source>
        <dbReference type="ARBA" id="ARBA00022723"/>
    </source>
</evidence>
<feature type="binding site" evidence="13">
    <location>
        <position position="404"/>
    </location>
    <ligand>
        <name>Ni(2+)</name>
        <dbReference type="ChEBI" id="CHEBI:49786"/>
        <label>1</label>
    </ligand>
</feature>
<comment type="function">
    <text evidence="10">Plays a nutritional role via nitrogen acquisition in the environment. Contributes to the central nervous system invasion by enhancing yeast sequestration within microcapillary beds (such as within the brain) during hematogenous spread, thereby facilitating blood-to-brain invasion by C.neoformans. Affects fitness within the mammalian phagosome, promoting non-lytic exocytosis while delaying intracellular replication and thus reducing phagolysosomal membrane damage, events that could facilitate cryptococcal dissemination when transported inside macrophages. Urease activity is also associated with the regulation of key intracellular metabolic pathways, including melanin biosynthesis, polyamine biosynthesis, as well as intracellular levels of proline and reactive oxygen species.</text>
</comment>
<dbReference type="Gene3D" id="2.30.40.10">
    <property type="entry name" value="Urease, subunit C, domain 1"/>
    <property type="match status" value="1"/>
</dbReference>
<dbReference type="NCBIfam" id="TIGR00193">
    <property type="entry name" value="urease_gam"/>
    <property type="match status" value="1"/>
</dbReference>
<dbReference type="InterPro" id="IPR002026">
    <property type="entry name" value="Urease_gamma/gamma-beta_su"/>
</dbReference>
<dbReference type="Pfam" id="PF00547">
    <property type="entry name" value="Urease_gamma"/>
    <property type="match status" value="1"/>
</dbReference>
<feature type="domain" description="Urease" evidence="16">
    <location>
        <begin position="399"/>
        <end position="844"/>
    </location>
</feature>
<dbReference type="InterPro" id="IPR036461">
    <property type="entry name" value="Urease_betasu_sf"/>
</dbReference>
<dbReference type="Pfam" id="PF00449">
    <property type="entry name" value="Urease_alpha"/>
    <property type="match status" value="1"/>
</dbReference>
<keyword evidence="18" id="KW-1185">Reference proteome</keyword>
<evidence type="ECO:0000256" key="14">
    <source>
        <dbReference type="PIRSR" id="PIRSR611612-52"/>
    </source>
</evidence>
<dbReference type="PROSITE" id="PS51368">
    <property type="entry name" value="UREASE_3"/>
    <property type="match status" value="1"/>
</dbReference>
<dbReference type="CDD" id="cd00375">
    <property type="entry name" value="Urease_alpha"/>
    <property type="match status" value="1"/>
</dbReference>
<comment type="subunit">
    <text evidence="2">Homohexamer.</text>
</comment>
<keyword evidence="5 11" id="KW-0533">Nickel</keyword>
<evidence type="ECO:0000313" key="18">
    <source>
        <dbReference type="Proteomes" id="UP000076532"/>
    </source>
</evidence>
<dbReference type="CDD" id="cd00407">
    <property type="entry name" value="Urease_beta"/>
    <property type="match status" value="1"/>
</dbReference>
<dbReference type="PANTHER" id="PTHR33569">
    <property type="entry name" value="UREASE"/>
    <property type="match status" value="1"/>
</dbReference>
<dbReference type="InterPro" id="IPR036463">
    <property type="entry name" value="Urease_gamma_sf"/>
</dbReference>
<evidence type="ECO:0000313" key="17">
    <source>
        <dbReference type="EMBL" id="KZP31842.1"/>
    </source>
</evidence>
<sequence length="844" mass="91026">MHLLPREETKLLLHQAGFLAQKRLARGLQLNKSEAIALIASQLQERIRDGRESVADLMQYGKAILGRRHVLPSVPSLLHDIQVEGTFVDGVFLVTVDEPICTEMGSLEAALYGSFLPIPSESLFPAHEPSSYAKENIPGAIITDKKKRIKLNESRDRIKLLVTNNGDRPIQIGSHYHFIETNAKLTFDRARAYGMRLDIAAGLAVRFEPGESKVVTLCNISGDQIITGGNNLATGPFNPSQVKGIVAKLVEKGFGHEEEPVTSILVGSTDIGSEEYIAMYGPTTGDRVRLGDTSLWIEIEKDTTVYGEEVRFGGGKSIREGMGQATDRSAKESLDLVITNVVIIDWCGIYKADIGIKDGLICGIGKAGNPDIMPSVDPRLVIGSSTEVIAGEKLIVTAGAVDVHVHYICPQQVEEALASGTTTMIGGGTGPSAGSTATTCTSSPFYMEHMLAATDGLAMNFAFTGKGNDAGKKAMEDIIKAGAAGLKIHEDWGSTPAVIINCLDVADEYDVQVNIHADTLNESGFVETTIAAFGKRTIHTYHTEGAGGGHAPDIIVVCGEENVLPSSTNPTRPYTNNTMDEHHDMLMICHHLDRKNAEDIKFADSRIRAETIAAEDVLQDIGAISMISSDSQAMGRVGEVVSRTWRTASKMRDCRGPLNSLDGVFPDDIAGRDNNRVKRYIAKYTINPAIAHGISHAVGHIAVGTMADLVLWKPENFGAKPQMVLKSGVIAWAQMGEPNGAIPTVQPSYSKPMWGAKAGSAARNSVAFVSEISITSLTIESYGLSKRAIAVKDCRNISKKSMKWNDALPVMTVDPDNYEVHADGVLMDVEAAETLPLSRVYNFF</sequence>